<evidence type="ECO:0000313" key="3">
    <source>
        <dbReference type="Proteomes" id="UP000199315"/>
    </source>
</evidence>
<dbReference type="Gene3D" id="3.40.50.2000">
    <property type="entry name" value="Glycogen Phosphorylase B"/>
    <property type="match status" value="2"/>
</dbReference>
<name>A0A1D3TRA6_9FIRM</name>
<keyword evidence="3" id="KW-1185">Reference proteome</keyword>
<dbReference type="OrthoDB" id="9806653at2"/>
<reference evidence="2 3" key="1">
    <citation type="submission" date="2016-09" db="EMBL/GenBank/DDBJ databases">
        <authorList>
            <person name="Capua I."/>
            <person name="De Benedictis P."/>
            <person name="Joannis T."/>
            <person name="Lombin L.H."/>
            <person name="Cattoli G."/>
        </authorList>
    </citation>
    <scope>NUCLEOTIDE SEQUENCE [LARGE SCALE GENOMIC DNA]</scope>
    <source>
        <strain evidence="2 3">GluBS11</strain>
    </source>
</reference>
<dbReference type="AlphaFoldDB" id="A0A1D3TRA6"/>
<dbReference type="SUPFAM" id="SSF53756">
    <property type="entry name" value="UDP-Glycosyltransferase/glycogen phosphorylase"/>
    <property type="match status" value="1"/>
</dbReference>
<dbReference type="RefSeq" id="WP_091231265.1">
    <property type="nucleotide sequence ID" value="NZ_FMKA01000004.1"/>
</dbReference>
<dbReference type="InterPro" id="IPR001296">
    <property type="entry name" value="Glyco_trans_1"/>
</dbReference>
<organism evidence="2 3">
    <name type="scientific">Anaerobium acetethylicum</name>
    <dbReference type="NCBI Taxonomy" id="1619234"/>
    <lineage>
        <taxon>Bacteria</taxon>
        <taxon>Bacillati</taxon>
        <taxon>Bacillota</taxon>
        <taxon>Clostridia</taxon>
        <taxon>Lachnospirales</taxon>
        <taxon>Lachnospiraceae</taxon>
        <taxon>Anaerobium</taxon>
    </lineage>
</organism>
<dbReference type="EMBL" id="FMKA01000004">
    <property type="protein sequence ID" value="SCP96235.1"/>
    <property type="molecule type" value="Genomic_DNA"/>
</dbReference>
<evidence type="ECO:0000313" key="2">
    <source>
        <dbReference type="EMBL" id="SCP96235.1"/>
    </source>
</evidence>
<sequence length="357" mass="40428">MVKVLMVGNDSSVKGGITSVITQMLSHDWVADGVEMKFIPTYIEANNFKKIIFFEKAYSKIKTEIKTNKPDVVHIHMSYKGSFTRKFLIHKLCRNNGIPDIIHLHGSEFKKWYDSSNQKKQKEIRTLLKEASAFIVLGEKWNKVIKEIEPTTNTVVVNNTVHIPEETVKWAEPLNILFLGVLIKRKGVSDLLKATKLLKDDLGNNKFKIIIAGSGAEEENLKNEFEELKIDDVVNFVGWTDGEKKQKLLRECQMLVLPSYNEGLPIAILEAMSYGMPIVATDVGDISSAVIDGDNGYLVDPGDVKQLTNAIKKLINIDEFTKLSVGSKSICYNNFSDSLYFKRLLDLYQARWCCNEK</sequence>
<proteinExistence type="predicted"/>
<feature type="domain" description="Glycosyl transferase family 1" evidence="1">
    <location>
        <begin position="172"/>
        <end position="319"/>
    </location>
</feature>
<dbReference type="Pfam" id="PF00534">
    <property type="entry name" value="Glycos_transf_1"/>
    <property type="match status" value="1"/>
</dbReference>
<evidence type="ECO:0000259" key="1">
    <source>
        <dbReference type="Pfam" id="PF00534"/>
    </source>
</evidence>
<accession>A0A1D3TRA6</accession>
<protein>
    <submittedName>
        <fullName evidence="2">Glycosyltransferase involved in cell wall bisynthesis</fullName>
    </submittedName>
</protein>
<dbReference type="GO" id="GO:0016757">
    <property type="term" value="F:glycosyltransferase activity"/>
    <property type="evidence" value="ECO:0007669"/>
    <property type="project" value="InterPro"/>
</dbReference>
<dbReference type="PANTHER" id="PTHR12526">
    <property type="entry name" value="GLYCOSYLTRANSFERASE"/>
    <property type="match status" value="1"/>
</dbReference>
<dbReference type="CDD" id="cd03801">
    <property type="entry name" value="GT4_PimA-like"/>
    <property type="match status" value="1"/>
</dbReference>
<dbReference type="STRING" id="1619234.SAMN05421730_100432"/>
<dbReference type="Proteomes" id="UP000199315">
    <property type="component" value="Unassembled WGS sequence"/>
</dbReference>
<gene>
    <name evidence="2" type="ORF">SAMN05421730_100432</name>
</gene>
<keyword evidence="2" id="KW-0808">Transferase</keyword>